<comment type="caution">
    <text evidence="1">The sequence shown here is derived from an EMBL/GenBank/DDBJ whole genome shotgun (WGS) entry which is preliminary data.</text>
</comment>
<sequence>MVKLTLPAVLPTLHITSMTAGYFSRNWKYTLVRPFPKITSPKTAADYRPISILPELLKPLEKLVHTEVLKYIAENNLLDPLYGFKIGFRKRTDIKSIKNQVHIDRFSVATAKASPMPDISLDDVKINLS</sequence>
<protein>
    <recommendedName>
        <fullName evidence="3">Reverse transcriptase</fullName>
    </recommendedName>
</protein>
<keyword evidence="2" id="KW-1185">Reference proteome</keyword>
<dbReference type="Proteomes" id="UP001159363">
    <property type="component" value="Chromosome 1"/>
</dbReference>
<evidence type="ECO:0000313" key="2">
    <source>
        <dbReference type="Proteomes" id="UP001159363"/>
    </source>
</evidence>
<reference evidence="1 2" key="1">
    <citation type="submission" date="2023-02" db="EMBL/GenBank/DDBJ databases">
        <title>LHISI_Scaffold_Assembly.</title>
        <authorList>
            <person name="Stuart O.P."/>
            <person name="Cleave R."/>
            <person name="Magrath M.J.L."/>
            <person name="Mikheyev A.S."/>
        </authorList>
    </citation>
    <scope>NUCLEOTIDE SEQUENCE [LARGE SCALE GENOMIC DNA]</scope>
    <source>
        <strain evidence="1">Daus_M_001</strain>
        <tissue evidence="1">Leg muscle</tissue>
    </source>
</reference>
<accession>A0ABQ9IK41</accession>
<gene>
    <name evidence="1" type="ORF">PR048_002426</name>
</gene>
<evidence type="ECO:0008006" key="3">
    <source>
        <dbReference type="Google" id="ProtNLM"/>
    </source>
</evidence>
<organism evidence="1 2">
    <name type="scientific">Dryococelus australis</name>
    <dbReference type="NCBI Taxonomy" id="614101"/>
    <lineage>
        <taxon>Eukaryota</taxon>
        <taxon>Metazoa</taxon>
        <taxon>Ecdysozoa</taxon>
        <taxon>Arthropoda</taxon>
        <taxon>Hexapoda</taxon>
        <taxon>Insecta</taxon>
        <taxon>Pterygota</taxon>
        <taxon>Neoptera</taxon>
        <taxon>Polyneoptera</taxon>
        <taxon>Phasmatodea</taxon>
        <taxon>Verophasmatodea</taxon>
        <taxon>Anareolatae</taxon>
        <taxon>Phasmatidae</taxon>
        <taxon>Eurycanthinae</taxon>
        <taxon>Dryococelus</taxon>
    </lineage>
</organism>
<name>A0ABQ9IK41_9NEOP</name>
<evidence type="ECO:0000313" key="1">
    <source>
        <dbReference type="EMBL" id="KAJ8897080.1"/>
    </source>
</evidence>
<dbReference type="EMBL" id="JARBHB010000001">
    <property type="protein sequence ID" value="KAJ8897080.1"/>
    <property type="molecule type" value="Genomic_DNA"/>
</dbReference>
<proteinExistence type="predicted"/>